<dbReference type="Proteomes" id="UP000324974">
    <property type="component" value="Chromosome"/>
</dbReference>
<name>A0A5C1ADD4_9BACT</name>
<keyword evidence="4" id="KW-1185">Reference proteome</keyword>
<dbReference type="GO" id="GO:0004180">
    <property type="term" value="F:carboxypeptidase activity"/>
    <property type="evidence" value="ECO:0007669"/>
    <property type="project" value="UniProtKB-KW"/>
</dbReference>
<reference evidence="4" key="1">
    <citation type="submission" date="2019-08" db="EMBL/GenBank/DDBJ databases">
        <title>Limnoglobus roseus gen. nov., sp. nov., a novel freshwater planctomycete with a giant genome from the family Gemmataceae.</title>
        <authorList>
            <person name="Kulichevskaya I.S."/>
            <person name="Naumoff D.G."/>
            <person name="Miroshnikov K."/>
            <person name="Ivanova A."/>
            <person name="Philippov D.A."/>
            <person name="Hakobyan A."/>
            <person name="Rijpstra I.C."/>
            <person name="Sinninghe Damste J.S."/>
            <person name="Liesack W."/>
            <person name="Dedysh S.N."/>
        </authorList>
    </citation>
    <scope>NUCLEOTIDE SEQUENCE [LARGE SCALE GENOMIC DNA]</scope>
    <source>
        <strain evidence="4">PX52</strain>
    </source>
</reference>
<keyword evidence="2" id="KW-0732">Signal</keyword>
<evidence type="ECO:0000313" key="4">
    <source>
        <dbReference type="Proteomes" id="UP000324974"/>
    </source>
</evidence>
<keyword evidence="1" id="KW-0472">Membrane</keyword>
<accession>A0A5C1ADD4</accession>
<dbReference type="SUPFAM" id="SSF49478">
    <property type="entry name" value="Cna protein B-type domain"/>
    <property type="match status" value="1"/>
</dbReference>
<protein>
    <submittedName>
        <fullName evidence="3">Carboxypeptidase regulatory-like domain-containing protein</fullName>
    </submittedName>
</protein>
<dbReference type="RefSeq" id="WP_149110926.1">
    <property type="nucleotide sequence ID" value="NZ_CP042425.1"/>
</dbReference>
<sequence length="156" mass="16347">MRSALGLLGVLLLPLAGQAHGLDLQAKVRDRTVAVSAYYDDDTAAAGATVRVEGENGSVIAEGKMDGDGDWAFPVPPPGRYKISVNAGDGHVARRTITIAPETPLTDGPTREEFTGPMRWAYAAAGLIAIAGLTFGVQALLRRRSRHAGGQPSVIE</sequence>
<evidence type="ECO:0000256" key="1">
    <source>
        <dbReference type="SAM" id="Phobius"/>
    </source>
</evidence>
<organism evidence="3 4">
    <name type="scientific">Limnoglobus roseus</name>
    <dbReference type="NCBI Taxonomy" id="2598579"/>
    <lineage>
        <taxon>Bacteria</taxon>
        <taxon>Pseudomonadati</taxon>
        <taxon>Planctomycetota</taxon>
        <taxon>Planctomycetia</taxon>
        <taxon>Gemmatales</taxon>
        <taxon>Gemmataceae</taxon>
        <taxon>Limnoglobus</taxon>
    </lineage>
</organism>
<dbReference type="KEGG" id="lrs:PX52LOC_03106"/>
<proteinExistence type="predicted"/>
<keyword evidence="3" id="KW-0645">Protease</keyword>
<keyword evidence="1" id="KW-1133">Transmembrane helix</keyword>
<keyword evidence="3" id="KW-0121">Carboxypeptidase</keyword>
<keyword evidence="3" id="KW-0378">Hydrolase</keyword>
<keyword evidence="1" id="KW-0812">Transmembrane</keyword>
<feature type="chain" id="PRO_5022930633" evidence="2">
    <location>
        <begin position="22"/>
        <end position="156"/>
    </location>
</feature>
<dbReference type="EMBL" id="CP042425">
    <property type="protein sequence ID" value="QEL16167.1"/>
    <property type="molecule type" value="Genomic_DNA"/>
</dbReference>
<feature type="signal peptide" evidence="2">
    <location>
        <begin position="1"/>
        <end position="21"/>
    </location>
</feature>
<dbReference type="Gene3D" id="2.60.40.10">
    <property type="entry name" value="Immunoglobulins"/>
    <property type="match status" value="1"/>
</dbReference>
<feature type="transmembrane region" description="Helical" evidence="1">
    <location>
        <begin position="120"/>
        <end position="141"/>
    </location>
</feature>
<dbReference type="AlphaFoldDB" id="A0A5C1ADD4"/>
<evidence type="ECO:0000256" key="2">
    <source>
        <dbReference type="SAM" id="SignalP"/>
    </source>
</evidence>
<gene>
    <name evidence="3" type="ORF">PX52LOC_03106</name>
</gene>
<dbReference type="OrthoDB" id="8447011at2"/>
<evidence type="ECO:0000313" key="3">
    <source>
        <dbReference type="EMBL" id="QEL16167.1"/>
    </source>
</evidence>
<dbReference type="InterPro" id="IPR013783">
    <property type="entry name" value="Ig-like_fold"/>
</dbReference>